<name>A0A9W4I4D1_9EURO</name>
<keyword evidence="3" id="KW-1133">Transmembrane helix</keyword>
<comment type="caution">
    <text evidence="5">The sequence shown here is derived from an EMBL/GenBank/DDBJ whole genome shotgun (WGS) entry which is preliminary data.</text>
</comment>
<dbReference type="GO" id="GO:0008374">
    <property type="term" value="F:O-acyltransferase activity"/>
    <property type="evidence" value="ECO:0007669"/>
    <property type="project" value="TreeGrafter"/>
</dbReference>
<dbReference type="OrthoDB" id="25818at2759"/>
<dbReference type="CDD" id="cd03357">
    <property type="entry name" value="LbH_MAT_GAT"/>
    <property type="match status" value="1"/>
</dbReference>
<evidence type="ECO:0000256" key="2">
    <source>
        <dbReference type="ARBA" id="ARBA00022679"/>
    </source>
</evidence>
<evidence type="ECO:0000259" key="4">
    <source>
        <dbReference type="SMART" id="SM01266"/>
    </source>
</evidence>
<organism evidence="5 6">
    <name type="scientific">Penicillium salamii</name>
    <dbReference type="NCBI Taxonomy" id="1612424"/>
    <lineage>
        <taxon>Eukaryota</taxon>
        <taxon>Fungi</taxon>
        <taxon>Dikarya</taxon>
        <taxon>Ascomycota</taxon>
        <taxon>Pezizomycotina</taxon>
        <taxon>Eurotiomycetes</taxon>
        <taxon>Eurotiomycetidae</taxon>
        <taxon>Eurotiales</taxon>
        <taxon>Aspergillaceae</taxon>
        <taxon>Penicillium</taxon>
    </lineage>
</organism>
<proteinExistence type="inferred from homology"/>
<sequence length="260" mass="28605">MFTLTHPTSAEAELGKYIRDSLTSLVFFFPLCLLLSSPLLAFVNPKITIILIMSEREKMLRGELYCAFTPDLIAARTRCKWACNRFNRADEAPRRQLVEMWKDITEDKTPLPPQLDDADADAALLEREPWVEAPVKVDYGFNVKLGEGVFINFNCVFIDTCPIIVGARTLFGPSVHIYSGTHPLDPALRNGTQGPETGRSVVIGEDCWLAGNVTVLPGITIGRGCTIGAGSVVTKDIPAFHVAAGNPARVIRRIETTMTE</sequence>
<feature type="transmembrane region" description="Helical" evidence="3">
    <location>
        <begin position="27"/>
        <end position="52"/>
    </location>
</feature>
<dbReference type="EMBL" id="CAJVPA010000022">
    <property type="protein sequence ID" value="CAG8236446.1"/>
    <property type="molecule type" value="Genomic_DNA"/>
</dbReference>
<feature type="domain" description="Maltose/galactoside acetyltransferase" evidence="4">
    <location>
        <begin position="56"/>
        <end position="106"/>
    </location>
</feature>
<dbReference type="PANTHER" id="PTHR23416:SF54">
    <property type="entry name" value="ACETYLTRANSFERASE, CYSE_LACA_LPXA_NODL FAMILY (AFU_ORTHOLOGUE AFUA_2G08430)-RELATED"/>
    <property type="match status" value="1"/>
</dbReference>
<dbReference type="SMART" id="SM01266">
    <property type="entry name" value="Mac"/>
    <property type="match status" value="1"/>
</dbReference>
<dbReference type="InterPro" id="IPR051159">
    <property type="entry name" value="Hexapeptide_acetyltransf"/>
</dbReference>
<dbReference type="AlphaFoldDB" id="A0A9W4I4D1"/>
<dbReference type="InterPro" id="IPR024688">
    <property type="entry name" value="Mac_dom"/>
</dbReference>
<evidence type="ECO:0000313" key="6">
    <source>
        <dbReference type="Proteomes" id="UP001152646"/>
    </source>
</evidence>
<gene>
    <name evidence="5" type="ORF">PSALAMII_LOCUS438</name>
</gene>
<accession>A0A9W4I4D1</accession>
<dbReference type="InterPro" id="IPR011004">
    <property type="entry name" value="Trimer_LpxA-like_sf"/>
</dbReference>
<dbReference type="InterPro" id="IPR001451">
    <property type="entry name" value="Hexapep"/>
</dbReference>
<dbReference type="Gene3D" id="2.160.10.10">
    <property type="entry name" value="Hexapeptide repeat proteins"/>
    <property type="match status" value="1"/>
</dbReference>
<evidence type="ECO:0000256" key="1">
    <source>
        <dbReference type="ARBA" id="ARBA00007274"/>
    </source>
</evidence>
<dbReference type="SUPFAM" id="SSF51161">
    <property type="entry name" value="Trimeric LpxA-like enzymes"/>
    <property type="match status" value="1"/>
</dbReference>
<protein>
    <recommendedName>
        <fullName evidence="4">Maltose/galactoside acetyltransferase domain-containing protein</fullName>
    </recommendedName>
</protein>
<dbReference type="PANTHER" id="PTHR23416">
    <property type="entry name" value="SIALIC ACID SYNTHASE-RELATED"/>
    <property type="match status" value="1"/>
</dbReference>
<dbReference type="Pfam" id="PF12464">
    <property type="entry name" value="Mac"/>
    <property type="match status" value="1"/>
</dbReference>
<dbReference type="GO" id="GO:0016407">
    <property type="term" value="F:acetyltransferase activity"/>
    <property type="evidence" value="ECO:0007669"/>
    <property type="project" value="InterPro"/>
</dbReference>
<keyword evidence="3" id="KW-0472">Membrane</keyword>
<evidence type="ECO:0000256" key="3">
    <source>
        <dbReference type="SAM" id="Phobius"/>
    </source>
</evidence>
<evidence type="ECO:0000313" key="5">
    <source>
        <dbReference type="EMBL" id="CAG8236446.1"/>
    </source>
</evidence>
<reference evidence="5" key="1">
    <citation type="submission" date="2021-07" db="EMBL/GenBank/DDBJ databases">
        <authorList>
            <person name="Branca A.L. A."/>
        </authorList>
    </citation>
    <scope>NUCLEOTIDE SEQUENCE</scope>
</reference>
<keyword evidence="2" id="KW-0808">Transferase</keyword>
<comment type="similarity">
    <text evidence="1">Belongs to the transferase hexapeptide repeat family.</text>
</comment>
<keyword evidence="3" id="KW-0812">Transmembrane</keyword>
<dbReference type="Pfam" id="PF00132">
    <property type="entry name" value="Hexapep"/>
    <property type="match status" value="1"/>
</dbReference>
<dbReference type="Proteomes" id="UP001152646">
    <property type="component" value="Unassembled WGS sequence"/>
</dbReference>